<evidence type="ECO:0000259" key="5">
    <source>
        <dbReference type="PROSITE" id="PS50932"/>
    </source>
</evidence>
<evidence type="ECO:0000256" key="2">
    <source>
        <dbReference type="ARBA" id="ARBA00023015"/>
    </source>
</evidence>
<dbReference type="Pfam" id="PF13377">
    <property type="entry name" value="Peripla_BP_3"/>
    <property type="match status" value="1"/>
</dbReference>
<dbReference type="SUPFAM" id="SSF47413">
    <property type="entry name" value="lambda repressor-like DNA-binding domains"/>
    <property type="match status" value="1"/>
</dbReference>
<name>A0A1H9VCH1_9RHOB</name>
<accession>A0A1H9VCH1</accession>
<keyword evidence="2" id="KW-0805">Transcription regulation</keyword>
<evidence type="ECO:0000256" key="3">
    <source>
        <dbReference type="ARBA" id="ARBA00023125"/>
    </source>
</evidence>
<reference evidence="6 7" key="1">
    <citation type="submission" date="2016-10" db="EMBL/GenBank/DDBJ databases">
        <authorList>
            <person name="de Groot N.N."/>
        </authorList>
    </citation>
    <scope>NUCLEOTIDE SEQUENCE [LARGE SCALE GENOMIC DNA]</scope>
    <source>
        <strain evidence="6 7">DSM 23042</strain>
    </source>
</reference>
<dbReference type="PANTHER" id="PTHR30146:SF95">
    <property type="entry name" value="RIBOSE OPERON REPRESSOR"/>
    <property type="match status" value="1"/>
</dbReference>
<keyword evidence="4" id="KW-0804">Transcription</keyword>
<dbReference type="OrthoDB" id="8433438at2"/>
<evidence type="ECO:0000256" key="1">
    <source>
        <dbReference type="ARBA" id="ARBA00022491"/>
    </source>
</evidence>
<dbReference type="Pfam" id="PF00356">
    <property type="entry name" value="LacI"/>
    <property type="match status" value="1"/>
</dbReference>
<evidence type="ECO:0000256" key="4">
    <source>
        <dbReference type="ARBA" id="ARBA00023163"/>
    </source>
</evidence>
<dbReference type="InterPro" id="IPR010982">
    <property type="entry name" value="Lambda_DNA-bd_dom_sf"/>
</dbReference>
<dbReference type="SUPFAM" id="SSF53822">
    <property type="entry name" value="Periplasmic binding protein-like I"/>
    <property type="match status" value="1"/>
</dbReference>
<sequence length="335" mass="35481">MTIPRNAVSAKDVAEAAGVSRAAVSRTFTPGASVSPTTRAKVLAAAERLGYHVNHLARGLITAESGIVALIVAELDTPFRSRLLAALTEKLQADGKVAMLINTDRSDESVKGALRQAISYRTDAAVVLSGMPDPALGDLCIRNGLRLVLINREEGRPGALHIRLNDAACGAQAFEALRRIGCVRPAVATSRSATTSLRLRAEGFAHAAEDAGLPATREAIGVTSYAAGLDLGTALLSRSEPPDGIFCTTDLLAFGVLDVARQRFGRRVPEDLSVIGFDDVAQAGWDAYRLTTFAQPVDEISESIVSWLDGNGAADDLVELDAHLVWRDTVSMPSR</sequence>
<dbReference type="GO" id="GO:0003700">
    <property type="term" value="F:DNA-binding transcription factor activity"/>
    <property type="evidence" value="ECO:0007669"/>
    <property type="project" value="TreeGrafter"/>
</dbReference>
<feature type="domain" description="HTH lacI-type" evidence="5">
    <location>
        <begin position="8"/>
        <end position="62"/>
    </location>
</feature>
<dbReference type="SMART" id="SM00354">
    <property type="entry name" value="HTH_LACI"/>
    <property type="match status" value="1"/>
</dbReference>
<dbReference type="GO" id="GO:0000976">
    <property type="term" value="F:transcription cis-regulatory region binding"/>
    <property type="evidence" value="ECO:0007669"/>
    <property type="project" value="TreeGrafter"/>
</dbReference>
<dbReference type="InterPro" id="IPR028082">
    <property type="entry name" value="Peripla_BP_I"/>
</dbReference>
<dbReference type="Gene3D" id="3.40.50.2300">
    <property type="match status" value="2"/>
</dbReference>
<dbReference type="AlphaFoldDB" id="A0A1H9VCH1"/>
<dbReference type="Gene3D" id="1.10.260.40">
    <property type="entry name" value="lambda repressor-like DNA-binding domains"/>
    <property type="match status" value="1"/>
</dbReference>
<dbReference type="STRING" id="641238.SAMN04490244_1074"/>
<keyword evidence="3 6" id="KW-0238">DNA-binding</keyword>
<dbReference type="Proteomes" id="UP000198885">
    <property type="component" value="Unassembled WGS sequence"/>
</dbReference>
<dbReference type="PANTHER" id="PTHR30146">
    <property type="entry name" value="LACI-RELATED TRANSCRIPTIONAL REPRESSOR"/>
    <property type="match status" value="1"/>
</dbReference>
<evidence type="ECO:0000313" key="7">
    <source>
        <dbReference type="Proteomes" id="UP000198885"/>
    </source>
</evidence>
<protein>
    <submittedName>
        <fullName evidence="6">DNA-binding transcriptional regulator, LacI/PurR family</fullName>
    </submittedName>
</protein>
<dbReference type="CDD" id="cd01392">
    <property type="entry name" value="HTH_LacI"/>
    <property type="match status" value="1"/>
</dbReference>
<proteinExistence type="predicted"/>
<dbReference type="PROSITE" id="PS50932">
    <property type="entry name" value="HTH_LACI_2"/>
    <property type="match status" value="1"/>
</dbReference>
<keyword evidence="1" id="KW-0678">Repressor</keyword>
<dbReference type="CDD" id="cd06278">
    <property type="entry name" value="PBP1_LacI-like"/>
    <property type="match status" value="1"/>
</dbReference>
<dbReference type="InterPro" id="IPR046335">
    <property type="entry name" value="LacI/GalR-like_sensor"/>
</dbReference>
<dbReference type="RefSeq" id="WP_092694149.1">
    <property type="nucleotide sequence ID" value="NZ_FOGU01000007.1"/>
</dbReference>
<dbReference type="InterPro" id="IPR000843">
    <property type="entry name" value="HTH_LacI"/>
</dbReference>
<gene>
    <name evidence="6" type="ORF">SAMN04490244_1074</name>
</gene>
<dbReference type="EMBL" id="FOGU01000007">
    <property type="protein sequence ID" value="SES19288.1"/>
    <property type="molecule type" value="Genomic_DNA"/>
</dbReference>
<keyword evidence="7" id="KW-1185">Reference proteome</keyword>
<organism evidence="6 7">
    <name type="scientific">Tranquillimonas rosea</name>
    <dbReference type="NCBI Taxonomy" id="641238"/>
    <lineage>
        <taxon>Bacteria</taxon>
        <taxon>Pseudomonadati</taxon>
        <taxon>Pseudomonadota</taxon>
        <taxon>Alphaproteobacteria</taxon>
        <taxon>Rhodobacterales</taxon>
        <taxon>Roseobacteraceae</taxon>
        <taxon>Tranquillimonas</taxon>
    </lineage>
</organism>
<evidence type="ECO:0000313" key="6">
    <source>
        <dbReference type="EMBL" id="SES19288.1"/>
    </source>
</evidence>